<dbReference type="InterPro" id="IPR036640">
    <property type="entry name" value="ABC1_TM_sf"/>
</dbReference>
<protein>
    <submittedName>
        <fullName evidence="13">Type I secretion system ATP-binding protein PrsD</fullName>
    </submittedName>
</protein>
<keyword evidence="9 10" id="KW-0472">Membrane</keyword>
<dbReference type="InterPro" id="IPR039421">
    <property type="entry name" value="Type_1_exporter"/>
</dbReference>
<dbReference type="GO" id="GO:0030256">
    <property type="term" value="C:type I protein secretion system complex"/>
    <property type="evidence" value="ECO:0007669"/>
    <property type="project" value="InterPro"/>
</dbReference>
<evidence type="ECO:0000259" key="11">
    <source>
        <dbReference type="PROSITE" id="PS50893"/>
    </source>
</evidence>
<dbReference type="InterPro" id="IPR011527">
    <property type="entry name" value="ABC1_TM_dom"/>
</dbReference>
<dbReference type="AlphaFoldDB" id="A0A378ZQ07"/>
<dbReference type="Gene3D" id="1.20.1560.10">
    <property type="entry name" value="ABC transporter type 1, transmembrane domain"/>
    <property type="match status" value="1"/>
</dbReference>
<evidence type="ECO:0000256" key="9">
    <source>
        <dbReference type="ARBA" id="ARBA00023136"/>
    </source>
</evidence>
<accession>A0A378ZQ07</accession>
<name>A0A378ZQ07_9HYPH</name>
<dbReference type="Pfam" id="PF00664">
    <property type="entry name" value="ABC_membrane"/>
    <property type="match status" value="1"/>
</dbReference>
<feature type="domain" description="ABC transmembrane type-1" evidence="12">
    <location>
        <begin position="2"/>
        <end position="280"/>
    </location>
</feature>
<reference evidence="13 14" key="1">
    <citation type="submission" date="2018-06" db="EMBL/GenBank/DDBJ databases">
        <authorList>
            <consortium name="Pathogen Informatics"/>
            <person name="Doyle S."/>
        </authorList>
    </citation>
    <scope>NUCLEOTIDE SEQUENCE [LARGE SCALE GENOMIC DNA]</scope>
    <source>
        <strain evidence="13 14">NCTC13350</strain>
    </source>
</reference>
<dbReference type="InterPro" id="IPR010128">
    <property type="entry name" value="ATPase_T1SS_PrtD-like"/>
</dbReference>
<evidence type="ECO:0000259" key="12">
    <source>
        <dbReference type="PROSITE" id="PS50929"/>
    </source>
</evidence>
<dbReference type="InterPro" id="IPR017871">
    <property type="entry name" value="ABC_transporter-like_CS"/>
</dbReference>
<keyword evidence="4" id="KW-1003">Cell membrane</keyword>
<feature type="transmembrane region" description="Helical" evidence="10">
    <location>
        <begin position="35"/>
        <end position="55"/>
    </location>
</feature>
<gene>
    <name evidence="13" type="primary">prsD_1</name>
    <name evidence="13" type="ORF">NCTC13350_00110</name>
</gene>
<comment type="subcellular location">
    <subcellularLocation>
        <location evidence="1">Cell membrane</location>
        <topology evidence="1">Multi-pass membrane protein</topology>
    </subcellularLocation>
</comment>
<feature type="transmembrane region" description="Helical" evidence="10">
    <location>
        <begin position="6"/>
        <end position="23"/>
    </location>
</feature>
<proteinExistence type="inferred from homology"/>
<keyword evidence="6" id="KW-0547">Nucleotide-binding</keyword>
<keyword evidence="3" id="KW-0813">Transport</keyword>
<evidence type="ECO:0000256" key="5">
    <source>
        <dbReference type="ARBA" id="ARBA00022692"/>
    </source>
</evidence>
<dbReference type="GO" id="GO:0005524">
    <property type="term" value="F:ATP binding"/>
    <property type="evidence" value="ECO:0007669"/>
    <property type="project" value="UniProtKB-KW"/>
</dbReference>
<dbReference type="FunFam" id="3.40.50.300:FF:001444">
    <property type="entry name" value="ABC transporter ATP-binding protein"/>
    <property type="match status" value="1"/>
</dbReference>
<evidence type="ECO:0000256" key="6">
    <source>
        <dbReference type="ARBA" id="ARBA00022741"/>
    </source>
</evidence>
<dbReference type="PROSITE" id="PS50929">
    <property type="entry name" value="ABC_TM1F"/>
    <property type="match status" value="1"/>
</dbReference>
<dbReference type="SMART" id="SM00382">
    <property type="entry name" value="AAA"/>
    <property type="match status" value="1"/>
</dbReference>
<evidence type="ECO:0000256" key="2">
    <source>
        <dbReference type="ARBA" id="ARBA00005417"/>
    </source>
</evidence>
<dbReference type="PANTHER" id="PTHR24221:SF647">
    <property type="entry name" value="BLL6336 PROTEIN"/>
    <property type="match status" value="1"/>
</dbReference>
<dbReference type="Proteomes" id="UP000255000">
    <property type="component" value="Unassembled WGS sequence"/>
</dbReference>
<dbReference type="PROSITE" id="PS00211">
    <property type="entry name" value="ABC_TRANSPORTER_1"/>
    <property type="match status" value="1"/>
</dbReference>
<evidence type="ECO:0000256" key="8">
    <source>
        <dbReference type="ARBA" id="ARBA00022989"/>
    </source>
</evidence>
<sequence>MFVVGLISFVINLLMFTSPLYMLQIYDRVLASGSLPTLIVLSVFAVTLYLVYGILEGGRGRVLARLAQRIDAQVSGLVFKVSTLLPVYMGPKGARLRPVQDLDAIRQFLAGQGPTAIFDLPWMPVYLGVLFLFHPLLGGLAVGGAAVILILIGMNEAASKGPSAEAARSAARRAFTVESSRRNAEVIKAMAMTKQLAARWDTENARYLSTQRRASDWSGLFGTAIKTFRFILQSAVLGLGAYLAIEQEITPGVMIAASIMMSRALSPVEVAVGQWRGFVAARQGYGRLCNVLNALPAQAAVMDLPLPRSFLKVEAISCAPVGVARPILHGISFTLSAGDGLGIIGPSGSGKSVLARALTGAIPVQRGAVRLDGAELAQWPEDMHGRIIGYLPQDVQLFDGTVAENIARFSSEADSAAVIEAAQLASLHEFITGLPEGYNTLIGTEGEQLSGGQLQRLGLARALYGNPFLIVLDEPNSNLDGAGETSLTQAIRAMRQKGSIVIIIAHRPSAVAAVEQILMLRDGQMAGFGPKDEVLRSLVTPVVQTGVA</sequence>
<keyword evidence="7 13" id="KW-0067">ATP-binding</keyword>
<keyword evidence="8 10" id="KW-1133">Transmembrane helix</keyword>
<keyword evidence="5 10" id="KW-0812">Transmembrane</keyword>
<dbReference type="Gene3D" id="3.40.50.300">
    <property type="entry name" value="P-loop containing nucleotide triphosphate hydrolases"/>
    <property type="match status" value="1"/>
</dbReference>
<organism evidence="13 14">
    <name type="scientific">Pannonibacter phragmitetus</name>
    <dbReference type="NCBI Taxonomy" id="121719"/>
    <lineage>
        <taxon>Bacteria</taxon>
        <taxon>Pseudomonadati</taxon>
        <taxon>Pseudomonadota</taxon>
        <taxon>Alphaproteobacteria</taxon>
        <taxon>Hyphomicrobiales</taxon>
        <taxon>Stappiaceae</taxon>
        <taxon>Pannonibacter</taxon>
    </lineage>
</organism>
<evidence type="ECO:0000313" key="14">
    <source>
        <dbReference type="Proteomes" id="UP000255000"/>
    </source>
</evidence>
<dbReference type="GO" id="GO:0140359">
    <property type="term" value="F:ABC-type transporter activity"/>
    <property type="evidence" value="ECO:0007669"/>
    <property type="project" value="InterPro"/>
</dbReference>
<dbReference type="InterPro" id="IPR003439">
    <property type="entry name" value="ABC_transporter-like_ATP-bd"/>
</dbReference>
<dbReference type="PANTHER" id="PTHR24221">
    <property type="entry name" value="ATP-BINDING CASSETTE SUB-FAMILY B"/>
    <property type="match status" value="1"/>
</dbReference>
<dbReference type="GO" id="GO:0016887">
    <property type="term" value="F:ATP hydrolysis activity"/>
    <property type="evidence" value="ECO:0007669"/>
    <property type="project" value="InterPro"/>
</dbReference>
<dbReference type="OrthoDB" id="9808328at2"/>
<dbReference type="NCBIfam" id="TIGR01842">
    <property type="entry name" value="type_I_sec_PrtD"/>
    <property type="match status" value="1"/>
</dbReference>
<dbReference type="SUPFAM" id="SSF52540">
    <property type="entry name" value="P-loop containing nucleoside triphosphate hydrolases"/>
    <property type="match status" value="1"/>
</dbReference>
<dbReference type="Pfam" id="PF00005">
    <property type="entry name" value="ABC_tran"/>
    <property type="match status" value="1"/>
</dbReference>
<dbReference type="SUPFAM" id="SSF90123">
    <property type="entry name" value="ABC transporter transmembrane region"/>
    <property type="match status" value="1"/>
</dbReference>
<dbReference type="InterPro" id="IPR003593">
    <property type="entry name" value="AAA+_ATPase"/>
</dbReference>
<comment type="similarity">
    <text evidence="2">Belongs to the ABC transporter superfamily.</text>
</comment>
<feature type="transmembrane region" description="Helical" evidence="10">
    <location>
        <begin position="125"/>
        <end position="152"/>
    </location>
</feature>
<dbReference type="GO" id="GO:0034040">
    <property type="term" value="F:ATPase-coupled lipid transmembrane transporter activity"/>
    <property type="evidence" value="ECO:0007669"/>
    <property type="project" value="TreeGrafter"/>
</dbReference>
<dbReference type="CDD" id="cd18586">
    <property type="entry name" value="ABC_6TM_PrtD_like"/>
    <property type="match status" value="1"/>
</dbReference>
<dbReference type="GO" id="GO:0030253">
    <property type="term" value="P:protein secretion by the type I secretion system"/>
    <property type="evidence" value="ECO:0007669"/>
    <property type="project" value="InterPro"/>
</dbReference>
<evidence type="ECO:0000313" key="13">
    <source>
        <dbReference type="EMBL" id="SUA99217.1"/>
    </source>
</evidence>
<evidence type="ECO:0000256" key="3">
    <source>
        <dbReference type="ARBA" id="ARBA00022448"/>
    </source>
</evidence>
<evidence type="ECO:0000256" key="7">
    <source>
        <dbReference type="ARBA" id="ARBA00022840"/>
    </source>
</evidence>
<evidence type="ECO:0000256" key="4">
    <source>
        <dbReference type="ARBA" id="ARBA00022475"/>
    </source>
</evidence>
<dbReference type="GO" id="GO:0005886">
    <property type="term" value="C:plasma membrane"/>
    <property type="evidence" value="ECO:0007669"/>
    <property type="project" value="UniProtKB-SubCell"/>
</dbReference>
<dbReference type="InterPro" id="IPR047957">
    <property type="entry name" value="ABC_AprD-like_6TM"/>
</dbReference>
<dbReference type="InterPro" id="IPR027417">
    <property type="entry name" value="P-loop_NTPase"/>
</dbReference>
<dbReference type="EMBL" id="UGSK01000001">
    <property type="protein sequence ID" value="SUA99217.1"/>
    <property type="molecule type" value="Genomic_DNA"/>
</dbReference>
<feature type="domain" description="ABC transporter" evidence="11">
    <location>
        <begin position="311"/>
        <end position="547"/>
    </location>
</feature>
<dbReference type="PROSITE" id="PS50893">
    <property type="entry name" value="ABC_TRANSPORTER_2"/>
    <property type="match status" value="1"/>
</dbReference>
<evidence type="ECO:0000256" key="1">
    <source>
        <dbReference type="ARBA" id="ARBA00004651"/>
    </source>
</evidence>
<evidence type="ECO:0000256" key="10">
    <source>
        <dbReference type="SAM" id="Phobius"/>
    </source>
</evidence>